<dbReference type="Gramene" id="EOY05158">
    <property type="protein sequence ID" value="EOY05158"/>
    <property type="gene ID" value="TCM_020237"/>
</dbReference>
<feature type="compositionally biased region" description="Basic residues" evidence="1">
    <location>
        <begin position="1"/>
        <end position="11"/>
    </location>
</feature>
<gene>
    <name evidence="2" type="ORF">TCM_020237</name>
</gene>
<dbReference type="EMBL" id="CM001882">
    <property type="protein sequence ID" value="EOY05158.1"/>
    <property type="molecule type" value="Genomic_DNA"/>
</dbReference>
<accession>A0A061EKL4</accession>
<sequence length="73" mass="8534">MPEKKQKRKNARASDARERRSCSRERSLSYNRKPFVEAHVGRIPFACWLISLLVKNHHVAPPQPIDIYLSIHV</sequence>
<evidence type="ECO:0000256" key="1">
    <source>
        <dbReference type="SAM" id="MobiDB-lite"/>
    </source>
</evidence>
<keyword evidence="3" id="KW-1185">Reference proteome</keyword>
<dbReference type="HOGENOM" id="CLU_2709831_0_0_1"/>
<protein>
    <submittedName>
        <fullName evidence="2">Uncharacterized protein</fullName>
    </submittedName>
</protein>
<name>A0A061EKL4_THECC</name>
<reference evidence="2 3" key="1">
    <citation type="journal article" date="2013" name="Genome Biol.">
        <title>The genome sequence of the most widely cultivated cacao type and its use to identify candidate genes regulating pod color.</title>
        <authorList>
            <person name="Motamayor J.C."/>
            <person name="Mockaitis K."/>
            <person name="Schmutz J."/>
            <person name="Haiminen N."/>
            <person name="Iii D.L."/>
            <person name="Cornejo O."/>
            <person name="Findley S.D."/>
            <person name="Zheng P."/>
            <person name="Utro F."/>
            <person name="Royaert S."/>
            <person name="Saski C."/>
            <person name="Jenkins J."/>
            <person name="Podicheti R."/>
            <person name="Zhao M."/>
            <person name="Scheffler B.E."/>
            <person name="Stack J.C."/>
            <person name="Feltus F.A."/>
            <person name="Mustiga G.M."/>
            <person name="Amores F."/>
            <person name="Phillips W."/>
            <person name="Marelli J.P."/>
            <person name="May G.D."/>
            <person name="Shapiro H."/>
            <person name="Ma J."/>
            <person name="Bustamante C.D."/>
            <person name="Schnell R.J."/>
            <person name="Main D."/>
            <person name="Gilbert D."/>
            <person name="Parida L."/>
            <person name="Kuhn D.N."/>
        </authorList>
    </citation>
    <scope>NUCLEOTIDE SEQUENCE [LARGE SCALE GENOMIC DNA]</scope>
    <source>
        <strain evidence="3">cv. Matina 1-6</strain>
    </source>
</reference>
<evidence type="ECO:0000313" key="2">
    <source>
        <dbReference type="EMBL" id="EOY05158.1"/>
    </source>
</evidence>
<feature type="compositionally biased region" description="Basic and acidic residues" evidence="1">
    <location>
        <begin position="12"/>
        <end position="26"/>
    </location>
</feature>
<dbReference type="Proteomes" id="UP000026915">
    <property type="component" value="Chromosome 4"/>
</dbReference>
<feature type="region of interest" description="Disordered" evidence="1">
    <location>
        <begin position="1"/>
        <end position="26"/>
    </location>
</feature>
<dbReference type="AlphaFoldDB" id="A0A061EKL4"/>
<dbReference type="InParanoid" id="A0A061EKL4"/>
<organism evidence="2 3">
    <name type="scientific">Theobroma cacao</name>
    <name type="common">Cacao</name>
    <name type="synonym">Cocoa</name>
    <dbReference type="NCBI Taxonomy" id="3641"/>
    <lineage>
        <taxon>Eukaryota</taxon>
        <taxon>Viridiplantae</taxon>
        <taxon>Streptophyta</taxon>
        <taxon>Embryophyta</taxon>
        <taxon>Tracheophyta</taxon>
        <taxon>Spermatophyta</taxon>
        <taxon>Magnoliopsida</taxon>
        <taxon>eudicotyledons</taxon>
        <taxon>Gunneridae</taxon>
        <taxon>Pentapetalae</taxon>
        <taxon>rosids</taxon>
        <taxon>malvids</taxon>
        <taxon>Malvales</taxon>
        <taxon>Malvaceae</taxon>
        <taxon>Byttnerioideae</taxon>
        <taxon>Theobroma</taxon>
    </lineage>
</organism>
<evidence type="ECO:0000313" key="3">
    <source>
        <dbReference type="Proteomes" id="UP000026915"/>
    </source>
</evidence>
<proteinExistence type="predicted"/>